<name>A0ACC1SE90_9APHY</name>
<evidence type="ECO:0000313" key="1">
    <source>
        <dbReference type="EMBL" id="KAJ3537739.1"/>
    </source>
</evidence>
<reference evidence="1" key="1">
    <citation type="submission" date="2022-07" db="EMBL/GenBank/DDBJ databases">
        <title>Genome Sequence of Phlebia brevispora.</title>
        <authorList>
            <person name="Buettner E."/>
        </authorList>
    </citation>
    <scope>NUCLEOTIDE SEQUENCE</scope>
    <source>
        <strain evidence="1">MPL23</strain>
    </source>
</reference>
<gene>
    <name evidence="1" type="ORF">NM688_g6634</name>
</gene>
<dbReference type="Proteomes" id="UP001148662">
    <property type="component" value="Unassembled WGS sequence"/>
</dbReference>
<organism evidence="1 2">
    <name type="scientific">Phlebia brevispora</name>
    <dbReference type="NCBI Taxonomy" id="194682"/>
    <lineage>
        <taxon>Eukaryota</taxon>
        <taxon>Fungi</taxon>
        <taxon>Dikarya</taxon>
        <taxon>Basidiomycota</taxon>
        <taxon>Agaricomycotina</taxon>
        <taxon>Agaricomycetes</taxon>
        <taxon>Polyporales</taxon>
        <taxon>Meruliaceae</taxon>
        <taxon>Phlebia</taxon>
    </lineage>
</organism>
<evidence type="ECO:0000313" key="2">
    <source>
        <dbReference type="Proteomes" id="UP001148662"/>
    </source>
</evidence>
<comment type="caution">
    <text evidence="1">The sequence shown here is derived from an EMBL/GenBank/DDBJ whole genome shotgun (WGS) entry which is preliminary data.</text>
</comment>
<keyword evidence="2" id="KW-1185">Reference proteome</keyword>
<accession>A0ACC1SE90</accession>
<sequence>MLEGSSSEKFEDKTSVASKESRDIPPKLQRFLAKITFFLTRWGVETTGIDPIPEENRTDPKLFQMFFVWFSANMNVLGLGTGSSGPAFFGLGLKQSLIILLVVDVISCAVPAYFAVYGPKLGARSMVLARFSWGYWGAILPSALNVFTMEGFLILNCIIGGQTLAAVSDHLNDTLGIVIIGVISMLVTFCGYRIIHWYESAAWIPNVITFIIMLGLGGKHFVNAPTAPITASSVVTFATTVASSVISWCTMTPDYGVYHDSRASSLKIFTLTYAGFFIASITVHFLGAVFAASAPNVPVWNAGFDDGSNVGSLIEAVLSPMGGFGKFLTVLLALTIPSACAPTMYTFGSSFMTIGTYFAMIPRYIFVLVSGAILIPVAIIGATSFYDTFVDVLSTSSTSPQFSLCAFGSHGY</sequence>
<protein>
    <submittedName>
        <fullName evidence="1">Uncharacterized protein</fullName>
    </submittedName>
</protein>
<dbReference type="EMBL" id="JANHOG010001399">
    <property type="protein sequence ID" value="KAJ3537739.1"/>
    <property type="molecule type" value="Genomic_DNA"/>
</dbReference>
<proteinExistence type="predicted"/>